<keyword evidence="8" id="KW-1185">Reference proteome</keyword>
<comment type="subcellular location">
    <subcellularLocation>
        <location evidence="1">Cell membrane</location>
        <topology evidence="1">Multi-pass membrane protein</topology>
    </subcellularLocation>
</comment>
<feature type="transmembrane region" description="Helical" evidence="6">
    <location>
        <begin position="54"/>
        <end position="75"/>
    </location>
</feature>
<accession>A0A517ZUV7</accession>
<evidence type="ECO:0000256" key="1">
    <source>
        <dbReference type="ARBA" id="ARBA00004651"/>
    </source>
</evidence>
<keyword evidence="3 6" id="KW-0812">Transmembrane</keyword>
<evidence type="ECO:0000313" key="8">
    <source>
        <dbReference type="Proteomes" id="UP000319383"/>
    </source>
</evidence>
<feature type="transmembrane region" description="Helical" evidence="6">
    <location>
        <begin position="137"/>
        <end position="155"/>
    </location>
</feature>
<organism evidence="7 8">
    <name type="scientific">Symmachiella dynata</name>
    <dbReference type="NCBI Taxonomy" id="2527995"/>
    <lineage>
        <taxon>Bacteria</taxon>
        <taxon>Pseudomonadati</taxon>
        <taxon>Planctomycetota</taxon>
        <taxon>Planctomycetia</taxon>
        <taxon>Planctomycetales</taxon>
        <taxon>Planctomycetaceae</taxon>
        <taxon>Symmachiella</taxon>
    </lineage>
</organism>
<evidence type="ECO:0000256" key="6">
    <source>
        <dbReference type="SAM" id="Phobius"/>
    </source>
</evidence>
<name>A0A517ZUV7_9PLAN</name>
<dbReference type="KEGG" id="sdyn:Mal52_47860"/>
<evidence type="ECO:0000256" key="5">
    <source>
        <dbReference type="ARBA" id="ARBA00023136"/>
    </source>
</evidence>
<dbReference type="AlphaFoldDB" id="A0A517ZUV7"/>
<keyword evidence="4 6" id="KW-1133">Transmembrane helix</keyword>
<evidence type="ECO:0000256" key="3">
    <source>
        <dbReference type="ARBA" id="ARBA00022692"/>
    </source>
</evidence>
<dbReference type="Proteomes" id="UP000319383">
    <property type="component" value="Chromosome"/>
</dbReference>
<dbReference type="GO" id="GO:0005886">
    <property type="term" value="C:plasma membrane"/>
    <property type="evidence" value="ECO:0007669"/>
    <property type="project" value="UniProtKB-SubCell"/>
</dbReference>
<reference evidence="7 8" key="1">
    <citation type="submission" date="2019-02" db="EMBL/GenBank/DDBJ databases">
        <title>Deep-cultivation of Planctomycetes and their phenomic and genomic characterization uncovers novel biology.</title>
        <authorList>
            <person name="Wiegand S."/>
            <person name="Jogler M."/>
            <person name="Boedeker C."/>
            <person name="Pinto D."/>
            <person name="Vollmers J."/>
            <person name="Rivas-Marin E."/>
            <person name="Kohn T."/>
            <person name="Peeters S.H."/>
            <person name="Heuer A."/>
            <person name="Rast P."/>
            <person name="Oberbeckmann S."/>
            <person name="Bunk B."/>
            <person name="Jeske O."/>
            <person name="Meyerdierks A."/>
            <person name="Storesund J.E."/>
            <person name="Kallscheuer N."/>
            <person name="Luecker S."/>
            <person name="Lage O.M."/>
            <person name="Pohl T."/>
            <person name="Merkel B.J."/>
            <person name="Hornburger P."/>
            <person name="Mueller R.-W."/>
            <person name="Bruemmer F."/>
            <person name="Labrenz M."/>
            <person name="Spormann A.M."/>
            <person name="Op den Camp H."/>
            <person name="Overmann J."/>
            <person name="Amann R."/>
            <person name="Jetten M.S.M."/>
            <person name="Mascher T."/>
            <person name="Medema M.H."/>
            <person name="Devos D.P."/>
            <person name="Kaster A.-K."/>
            <person name="Ovreas L."/>
            <person name="Rohde M."/>
            <person name="Galperin M.Y."/>
            <person name="Jogler C."/>
        </authorList>
    </citation>
    <scope>NUCLEOTIDE SEQUENCE [LARGE SCALE GENOMIC DNA]</scope>
    <source>
        <strain evidence="7 8">Mal52</strain>
    </source>
</reference>
<feature type="transmembrane region" description="Helical" evidence="6">
    <location>
        <begin position="230"/>
        <end position="256"/>
    </location>
</feature>
<feature type="transmembrane region" description="Helical" evidence="6">
    <location>
        <begin position="268"/>
        <end position="290"/>
    </location>
</feature>
<feature type="transmembrane region" description="Helical" evidence="6">
    <location>
        <begin position="111"/>
        <end position="130"/>
    </location>
</feature>
<sequence>MDAPNAVPETSPSPLRRLWGVVKWVLFALLLVVVSHRGWGLWNDVQTKDVQLHFGWLAAAVVLYIAAWTPAWWYWRWLLSAGGDDISALQVARAYFCGHLGKYIPGKAGVILIRAAMIAGAGGTFVRGGLTAGYESLTTIGTGAAVAAMLSPWIFPGLPQRPGWEWLSSVPGYPYTVPAVVIVACLAALPLIAKLFTRLSRKAGGSSGTADSDSSLLESSLVAQGVSTRLLLVGSLMVIIGWSVHGLALGCIIRGSGVTDVSLLDWPLWTATIAAAISVGFVAIFAPAGIGVRELIVVESLRNYVSPQQAIAVAVLLRLVSLIGELIAAGGLWPFGAKIQLDVKNSEGATP</sequence>
<evidence type="ECO:0000313" key="7">
    <source>
        <dbReference type="EMBL" id="QDU46268.1"/>
    </source>
</evidence>
<dbReference type="EMBL" id="CP036276">
    <property type="protein sequence ID" value="QDU46268.1"/>
    <property type="molecule type" value="Genomic_DNA"/>
</dbReference>
<feature type="transmembrane region" description="Helical" evidence="6">
    <location>
        <begin position="311"/>
        <end position="333"/>
    </location>
</feature>
<keyword evidence="5 6" id="KW-0472">Membrane</keyword>
<dbReference type="InterPro" id="IPR022791">
    <property type="entry name" value="L-PG_synthase/AglD"/>
</dbReference>
<protein>
    <recommendedName>
        <fullName evidence="9">Flippase-like domain-containing protein</fullName>
    </recommendedName>
</protein>
<evidence type="ECO:0000256" key="4">
    <source>
        <dbReference type="ARBA" id="ARBA00022989"/>
    </source>
</evidence>
<evidence type="ECO:0008006" key="9">
    <source>
        <dbReference type="Google" id="ProtNLM"/>
    </source>
</evidence>
<dbReference type="RefSeq" id="WP_145378801.1">
    <property type="nucleotide sequence ID" value="NZ_CP036276.1"/>
</dbReference>
<feature type="transmembrane region" description="Helical" evidence="6">
    <location>
        <begin position="21"/>
        <end position="42"/>
    </location>
</feature>
<proteinExistence type="predicted"/>
<keyword evidence="2" id="KW-1003">Cell membrane</keyword>
<evidence type="ECO:0000256" key="2">
    <source>
        <dbReference type="ARBA" id="ARBA00022475"/>
    </source>
</evidence>
<gene>
    <name evidence="7" type="ORF">Mal52_47860</name>
</gene>
<feature type="transmembrane region" description="Helical" evidence="6">
    <location>
        <begin position="175"/>
        <end position="193"/>
    </location>
</feature>
<dbReference type="Pfam" id="PF03706">
    <property type="entry name" value="LPG_synthase_TM"/>
    <property type="match status" value="1"/>
</dbReference>